<comment type="caution">
    <text evidence="3">The sequence shown here is derived from an EMBL/GenBank/DDBJ whole genome shotgun (WGS) entry which is preliminary data.</text>
</comment>
<dbReference type="STRING" id="1839936.SBU_000477"/>
<dbReference type="Gene3D" id="3.30.70.20">
    <property type="match status" value="1"/>
</dbReference>
<dbReference type="InterPro" id="IPR017896">
    <property type="entry name" value="4Fe4S_Fe-S-bd"/>
</dbReference>
<dbReference type="EMBL" id="DRIE01000073">
    <property type="protein sequence ID" value="HEC57099.1"/>
    <property type="molecule type" value="Genomic_DNA"/>
</dbReference>
<sequence length="69" mass="7668">MHEKVRVNPGRCNGCGECLVHCPKGPRIFKIVDRDDRKVCIVMDASFCLGCTSCLTRCRNAAIELWKGG</sequence>
<accession>A0A1F2P5H5</accession>
<dbReference type="Pfam" id="PF12837">
    <property type="entry name" value="Fer4_6"/>
    <property type="match status" value="1"/>
</dbReference>
<dbReference type="SUPFAM" id="SSF54862">
    <property type="entry name" value="4Fe-4S ferredoxins"/>
    <property type="match status" value="1"/>
</dbReference>
<protein>
    <submittedName>
        <fullName evidence="2">4Fe-4S dicluster domain-containing protein</fullName>
    </submittedName>
    <submittedName>
        <fullName evidence="3">Ferredoxin</fullName>
    </submittedName>
</protein>
<evidence type="ECO:0000313" key="3">
    <source>
        <dbReference type="EMBL" id="OFV66510.1"/>
    </source>
</evidence>
<evidence type="ECO:0000313" key="2">
    <source>
        <dbReference type="EMBL" id="HEC57099.1"/>
    </source>
</evidence>
<organism evidence="3 4">
    <name type="scientific">Candidatus Syntropharchaeum butanivorans</name>
    <dbReference type="NCBI Taxonomy" id="1839936"/>
    <lineage>
        <taxon>Archaea</taxon>
        <taxon>Methanobacteriati</taxon>
        <taxon>Methanobacteriota</taxon>
        <taxon>Stenosarchaea group</taxon>
        <taxon>Methanomicrobia</taxon>
        <taxon>Methanosarcinales</taxon>
        <taxon>ANME-2 cluster</taxon>
        <taxon>Candidatus Syntropharchaeum</taxon>
    </lineage>
</organism>
<evidence type="ECO:0000259" key="1">
    <source>
        <dbReference type="PROSITE" id="PS51379"/>
    </source>
</evidence>
<reference evidence="2" key="2">
    <citation type="journal article" date="2020" name="mSystems">
        <title>Genome- and Community-Level Interaction Insights into Carbon Utilization and Element Cycling Functions of Hydrothermarchaeota in Hydrothermal Sediment.</title>
        <authorList>
            <person name="Zhou Z."/>
            <person name="Liu Y."/>
            <person name="Xu W."/>
            <person name="Pan J."/>
            <person name="Luo Z.H."/>
            <person name="Li M."/>
        </authorList>
    </citation>
    <scope>NUCLEOTIDE SEQUENCE [LARGE SCALE GENOMIC DNA]</scope>
    <source>
        <strain evidence="2">HyVt-386</strain>
    </source>
</reference>
<gene>
    <name evidence="2" type="ORF">ENI32_04340</name>
    <name evidence="3" type="ORF">SBU_000477</name>
</gene>
<keyword evidence="4" id="KW-1185">Reference proteome</keyword>
<dbReference type="Proteomes" id="UP000185779">
    <property type="component" value="Unassembled WGS sequence"/>
</dbReference>
<feature type="domain" description="4Fe-4S ferredoxin-type" evidence="1">
    <location>
        <begin position="39"/>
        <end position="68"/>
    </location>
</feature>
<dbReference type="AlphaFoldDB" id="A0A1F2P5H5"/>
<proteinExistence type="predicted"/>
<evidence type="ECO:0000313" key="4">
    <source>
        <dbReference type="Proteomes" id="UP000185779"/>
    </source>
</evidence>
<feature type="domain" description="4Fe-4S ferredoxin-type" evidence="1">
    <location>
        <begin position="3"/>
        <end position="34"/>
    </location>
</feature>
<dbReference type="Proteomes" id="UP000885936">
    <property type="component" value="Unassembled WGS sequence"/>
</dbReference>
<reference evidence="3 4" key="1">
    <citation type="submission" date="2016-05" db="EMBL/GenBank/DDBJ databases">
        <title>Microbial consortia oxidize butane by reversing methanogenesis.</title>
        <authorList>
            <person name="Laso-Perez R."/>
            <person name="Richter M."/>
            <person name="Wegener G."/>
            <person name="Musat F."/>
        </authorList>
    </citation>
    <scope>NUCLEOTIDE SEQUENCE [LARGE SCALE GENOMIC DNA]</scope>
    <source>
        <strain evidence="3">BOX1</strain>
    </source>
</reference>
<dbReference type="EMBL" id="LYOR01000002">
    <property type="protein sequence ID" value="OFV66510.1"/>
    <property type="molecule type" value="Genomic_DNA"/>
</dbReference>
<name>A0A1F2P5H5_9EURY</name>
<dbReference type="PROSITE" id="PS51379">
    <property type="entry name" value="4FE4S_FER_2"/>
    <property type="match status" value="2"/>
</dbReference>